<dbReference type="CDD" id="cd05716">
    <property type="entry name" value="IgV_pIgR_like"/>
    <property type="match status" value="1"/>
</dbReference>
<dbReference type="InterPro" id="IPR036179">
    <property type="entry name" value="Ig-like_dom_sf"/>
</dbReference>
<dbReference type="AlphaFoldDB" id="A0A7J7FNP6"/>
<dbReference type="InterPro" id="IPR013783">
    <property type="entry name" value="Ig-like_fold"/>
</dbReference>
<evidence type="ECO:0000256" key="1">
    <source>
        <dbReference type="ARBA" id="ARBA00022729"/>
    </source>
</evidence>
<dbReference type="PROSITE" id="PS50835">
    <property type="entry name" value="IG_LIKE"/>
    <property type="match status" value="1"/>
</dbReference>
<dbReference type="SUPFAM" id="SSF48726">
    <property type="entry name" value="Immunoglobulin"/>
    <property type="match status" value="1"/>
</dbReference>
<protein>
    <recommendedName>
        <fullName evidence="5">Ig-like domain-containing protein</fullName>
    </recommendedName>
</protein>
<dbReference type="GO" id="GO:0038023">
    <property type="term" value="F:signaling receptor activity"/>
    <property type="evidence" value="ECO:0007669"/>
    <property type="project" value="TreeGrafter"/>
</dbReference>
<dbReference type="InterPro" id="IPR007110">
    <property type="entry name" value="Ig-like_dom"/>
</dbReference>
<feature type="region of interest" description="Disordered" evidence="4">
    <location>
        <begin position="182"/>
        <end position="223"/>
    </location>
</feature>
<dbReference type="GO" id="GO:0009986">
    <property type="term" value="C:cell surface"/>
    <property type="evidence" value="ECO:0007669"/>
    <property type="project" value="TreeGrafter"/>
</dbReference>
<evidence type="ECO:0000256" key="4">
    <source>
        <dbReference type="SAM" id="MobiDB-lite"/>
    </source>
</evidence>
<feature type="region of interest" description="Disordered" evidence="4">
    <location>
        <begin position="1"/>
        <end position="30"/>
    </location>
</feature>
<dbReference type="EMBL" id="JACDTQ010000017">
    <property type="protein sequence ID" value="KAF5929700.1"/>
    <property type="molecule type" value="Genomic_DNA"/>
</dbReference>
<sequence>MSTRRKAPTSDPRNSNDKGVSGKPSPSSVQCTWRARDAPEGLWALSKVQDLHSVAGQTLSVRCQYPPKGWPYQSKGWCKEVSKFKCVRLVTSSSPHTLAWNSRFSIWDNPAAGFFIVTMTGLKEEDSGHYWCRIYHASGNPVSKSIRFYLAVSPETGGPSRLLTKAPSLSLAASPSRRATWAPRDLVSSQTQSCVSPTGRARETPRASSAITAPSQQRNSTSCSSPAAPSALVPLLCGLLVAKNLVLSALLVWSSSLTTELCLPCKETARASQNVTQRPWLHSSLQC</sequence>
<dbReference type="Proteomes" id="UP000551758">
    <property type="component" value="Unassembled WGS sequence"/>
</dbReference>
<accession>A0A7J7FNP6</accession>
<dbReference type="PANTHER" id="PTHR16423">
    <property type="entry name" value="TREM-LIKE TRANSCRIPT PROTEIN"/>
    <property type="match status" value="1"/>
</dbReference>
<keyword evidence="2" id="KW-1015">Disulfide bond</keyword>
<dbReference type="Gene3D" id="2.60.40.10">
    <property type="entry name" value="Immunoglobulins"/>
    <property type="match status" value="1"/>
</dbReference>
<reference evidence="6 7" key="1">
    <citation type="journal article" date="2020" name="Mol. Biol. Evol.">
        <title>Interspecific Gene Flow and the Evolution of Specialization in Black and White Rhinoceros.</title>
        <authorList>
            <person name="Moodley Y."/>
            <person name="Westbury M.V."/>
            <person name="Russo I.M."/>
            <person name="Gopalakrishnan S."/>
            <person name="Rakotoarivelo A."/>
            <person name="Olsen R.A."/>
            <person name="Prost S."/>
            <person name="Tunstall T."/>
            <person name="Ryder O.A."/>
            <person name="Dalen L."/>
            <person name="Bruford M.W."/>
        </authorList>
    </citation>
    <scope>NUCLEOTIDE SEQUENCE [LARGE SCALE GENOMIC DNA]</scope>
    <source>
        <strain evidence="6">SBR-YM</strain>
        <tissue evidence="6">Skin</tissue>
    </source>
</reference>
<proteinExistence type="predicted"/>
<evidence type="ECO:0000256" key="2">
    <source>
        <dbReference type="ARBA" id="ARBA00023157"/>
    </source>
</evidence>
<keyword evidence="1" id="KW-0732">Signal</keyword>
<evidence type="ECO:0000259" key="5">
    <source>
        <dbReference type="PROSITE" id="PS50835"/>
    </source>
</evidence>
<keyword evidence="7" id="KW-1185">Reference proteome</keyword>
<feature type="compositionally biased region" description="Polar residues" evidence="4">
    <location>
        <begin position="187"/>
        <end position="196"/>
    </location>
</feature>
<dbReference type="Pfam" id="PF07686">
    <property type="entry name" value="V-set"/>
    <property type="match status" value="1"/>
</dbReference>
<name>A0A7J7FNP6_DICBM</name>
<feature type="domain" description="Ig-like" evidence="5">
    <location>
        <begin position="39"/>
        <end position="147"/>
    </location>
</feature>
<dbReference type="InterPro" id="IPR013106">
    <property type="entry name" value="Ig_V-set"/>
</dbReference>
<dbReference type="InterPro" id="IPR052314">
    <property type="entry name" value="Immune_rcpt_domain"/>
</dbReference>
<gene>
    <name evidence="6" type="ORF">HPG69_002423</name>
</gene>
<comment type="caution">
    <text evidence="6">The sequence shown here is derived from an EMBL/GenBank/DDBJ whole genome shotgun (WGS) entry which is preliminary data.</text>
</comment>
<dbReference type="PANTHER" id="PTHR16423:SF7">
    <property type="entry name" value="NATURAL CYTOTOXICITY TRIGGERING RECEPTOR 2"/>
    <property type="match status" value="1"/>
</dbReference>
<evidence type="ECO:0000256" key="3">
    <source>
        <dbReference type="ARBA" id="ARBA00023319"/>
    </source>
</evidence>
<evidence type="ECO:0000313" key="6">
    <source>
        <dbReference type="EMBL" id="KAF5929700.1"/>
    </source>
</evidence>
<keyword evidence="3" id="KW-0393">Immunoglobulin domain</keyword>
<organism evidence="6 7">
    <name type="scientific">Diceros bicornis minor</name>
    <name type="common">South-central black rhinoceros</name>
    <dbReference type="NCBI Taxonomy" id="77932"/>
    <lineage>
        <taxon>Eukaryota</taxon>
        <taxon>Metazoa</taxon>
        <taxon>Chordata</taxon>
        <taxon>Craniata</taxon>
        <taxon>Vertebrata</taxon>
        <taxon>Euteleostomi</taxon>
        <taxon>Mammalia</taxon>
        <taxon>Eutheria</taxon>
        <taxon>Laurasiatheria</taxon>
        <taxon>Perissodactyla</taxon>
        <taxon>Rhinocerotidae</taxon>
        <taxon>Diceros</taxon>
    </lineage>
</organism>
<evidence type="ECO:0000313" key="7">
    <source>
        <dbReference type="Proteomes" id="UP000551758"/>
    </source>
</evidence>
<dbReference type="FunFam" id="2.60.40.10:FF:000370">
    <property type="entry name" value="CMRF35-like molecule 1"/>
    <property type="match status" value="1"/>
</dbReference>
<feature type="compositionally biased region" description="Polar residues" evidence="4">
    <location>
        <begin position="206"/>
        <end position="223"/>
    </location>
</feature>